<dbReference type="STRING" id="1423727.FC34_GL001866"/>
<accession>A0A0R2AW21</accession>
<evidence type="ECO:0000313" key="4">
    <source>
        <dbReference type="Proteomes" id="UP000051672"/>
    </source>
</evidence>
<dbReference type="Pfam" id="PF00563">
    <property type="entry name" value="EAL"/>
    <property type="match status" value="1"/>
</dbReference>
<evidence type="ECO:0000256" key="1">
    <source>
        <dbReference type="SAM" id="Phobius"/>
    </source>
</evidence>
<sequence>MLRELTTFLLWVTLVLVLIAGGTIAIFFYQSRRRSRNYLAKNESELRYFIQQQVDSHGEITGYECLLRQEDESGHWRLPMHMETLPLQRVIFLLDGVFVNLPKVPYTLAINLEYEQIISPEFDYFVRWAQSRIAPMKLVIELTVNPDARYRQHRRFLRQVAAARAYGAEFAIDNVGNRQVDLKAIEWMLPQTDLIKASMRQFRKEDGQWLDLNLQFWRRLAEDHQIDLMLIGVEDDQDVELAKLLNITHLQGYRYGRPVDVSEQTEDKLEQ</sequence>
<gene>
    <name evidence="3" type="ORF">FC34_GL001866</name>
</gene>
<keyword evidence="4" id="KW-1185">Reference proteome</keyword>
<dbReference type="Proteomes" id="UP000051672">
    <property type="component" value="Unassembled WGS sequence"/>
</dbReference>
<dbReference type="SMART" id="SM00052">
    <property type="entry name" value="EAL"/>
    <property type="match status" value="1"/>
</dbReference>
<protein>
    <submittedName>
        <fullName evidence="3">Diguanylate cyclase phosphodiesterase domain-containing protein</fullName>
    </submittedName>
</protein>
<dbReference type="OrthoDB" id="2247423at2"/>
<evidence type="ECO:0000313" key="3">
    <source>
        <dbReference type="EMBL" id="KRM71175.1"/>
    </source>
</evidence>
<dbReference type="InterPro" id="IPR035919">
    <property type="entry name" value="EAL_sf"/>
</dbReference>
<dbReference type="EMBL" id="AYZQ01000006">
    <property type="protein sequence ID" value="KRM71175.1"/>
    <property type="molecule type" value="Genomic_DNA"/>
</dbReference>
<feature type="transmembrane region" description="Helical" evidence="1">
    <location>
        <begin position="6"/>
        <end position="29"/>
    </location>
</feature>
<dbReference type="AlphaFoldDB" id="A0A0R2AW21"/>
<keyword evidence="1" id="KW-0812">Transmembrane</keyword>
<evidence type="ECO:0000259" key="2">
    <source>
        <dbReference type="PROSITE" id="PS50883"/>
    </source>
</evidence>
<dbReference type="InterPro" id="IPR001633">
    <property type="entry name" value="EAL_dom"/>
</dbReference>
<reference evidence="3 4" key="1">
    <citation type="journal article" date="2015" name="Genome Announc.">
        <title>Expanding the biotechnology potential of lactobacilli through comparative genomics of 213 strains and associated genera.</title>
        <authorList>
            <person name="Sun Z."/>
            <person name="Harris H.M."/>
            <person name="McCann A."/>
            <person name="Guo C."/>
            <person name="Argimon S."/>
            <person name="Zhang W."/>
            <person name="Yang X."/>
            <person name="Jeffery I.B."/>
            <person name="Cooney J.C."/>
            <person name="Kagawa T.F."/>
            <person name="Liu W."/>
            <person name="Song Y."/>
            <person name="Salvetti E."/>
            <person name="Wrobel A."/>
            <person name="Rasinkangas P."/>
            <person name="Parkhill J."/>
            <person name="Rea M.C."/>
            <person name="O'Sullivan O."/>
            <person name="Ritari J."/>
            <person name="Douillard F.P."/>
            <person name="Paul Ross R."/>
            <person name="Yang R."/>
            <person name="Briner A.E."/>
            <person name="Felis G.E."/>
            <person name="de Vos W.M."/>
            <person name="Barrangou R."/>
            <person name="Klaenhammer T.R."/>
            <person name="Caufield P.W."/>
            <person name="Cui Y."/>
            <person name="Zhang H."/>
            <person name="O'Toole P.W."/>
        </authorList>
    </citation>
    <scope>NUCLEOTIDE SEQUENCE [LARGE SCALE GENOMIC DNA]</scope>
    <source>
        <strain evidence="3 4">DSM 23927</strain>
    </source>
</reference>
<dbReference type="Gene3D" id="3.20.20.450">
    <property type="entry name" value="EAL domain"/>
    <property type="match status" value="1"/>
</dbReference>
<dbReference type="PATRIC" id="fig|1423727.3.peg.1891"/>
<keyword evidence="1" id="KW-1133">Transmembrane helix</keyword>
<keyword evidence="1" id="KW-0472">Membrane</keyword>
<feature type="domain" description="EAL" evidence="2">
    <location>
        <begin position="28"/>
        <end position="271"/>
    </location>
</feature>
<dbReference type="SUPFAM" id="SSF141868">
    <property type="entry name" value="EAL domain-like"/>
    <property type="match status" value="1"/>
</dbReference>
<dbReference type="RefSeq" id="WP_057895145.1">
    <property type="nucleotide sequence ID" value="NZ_AYZQ01000006.1"/>
</dbReference>
<organism evidence="3 4">
    <name type="scientific">Lacticaseibacillus brantae DSM 23927</name>
    <dbReference type="NCBI Taxonomy" id="1423727"/>
    <lineage>
        <taxon>Bacteria</taxon>
        <taxon>Bacillati</taxon>
        <taxon>Bacillota</taxon>
        <taxon>Bacilli</taxon>
        <taxon>Lactobacillales</taxon>
        <taxon>Lactobacillaceae</taxon>
        <taxon>Lacticaseibacillus</taxon>
    </lineage>
</organism>
<proteinExistence type="predicted"/>
<dbReference type="PROSITE" id="PS50883">
    <property type="entry name" value="EAL"/>
    <property type="match status" value="1"/>
</dbReference>
<name>A0A0R2AW21_9LACO</name>
<comment type="caution">
    <text evidence="3">The sequence shown here is derived from an EMBL/GenBank/DDBJ whole genome shotgun (WGS) entry which is preliminary data.</text>
</comment>